<dbReference type="Proteomes" id="UP001341840">
    <property type="component" value="Unassembled WGS sequence"/>
</dbReference>
<evidence type="ECO:0000256" key="1">
    <source>
        <dbReference type="SAM" id="Phobius"/>
    </source>
</evidence>
<protein>
    <submittedName>
        <fullName evidence="2">Protein DETOXIFICATION 14</fullName>
    </submittedName>
</protein>
<keyword evidence="1" id="KW-0812">Transmembrane</keyword>
<organism evidence="2 3">
    <name type="scientific">Stylosanthes scabra</name>
    <dbReference type="NCBI Taxonomy" id="79078"/>
    <lineage>
        <taxon>Eukaryota</taxon>
        <taxon>Viridiplantae</taxon>
        <taxon>Streptophyta</taxon>
        <taxon>Embryophyta</taxon>
        <taxon>Tracheophyta</taxon>
        <taxon>Spermatophyta</taxon>
        <taxon>Magnoliopsida</taxon>
        <taxon>eudicotyledons</taxon>
        <taxon>Gunneridae</taxon>
        <taxon>Pentapetalae</taxon>
        <taxon>rosids</taxon>
        <taxon>fabids</taxon>
        <taxon>Fabales</taxon>
        <taxon>Fabaceae</taxon>
        <taxon>Papilionoideae</taxon>
        <taxon>50 kb inversion clade</taxon>
        <taxon>dalbergioids sensu lato</taxon>
        <taxon>Dalbergieae</taxon>
        <taxon>Pterocarpus clade</taxon>
        <taxon>Stylosanthes</taxon>
    </lineage>
</organism>
<name>A0ABU6SJP5_9FABA</name>
<reference evidence="2 3" key="1">
    <citation type="journal article" date="2023" name="Plants (Basel)">
        <title>Bridging the Gap: Combining Genomics and Transcriptomics Approaches to Understand Stylosanthes scabra, an Orphan Legume from the Brazilian Caatinga.</title>
        <authorList>
            <person name="Ferreira-Neto J.R.C."/>
            <person name="da Silva M.D."/>
            <person name="Binneck E."/>
            <person name="de Melo N.F."/>
            <person name="da Silva R.H."/>
            <person name="de Melo A.L.T.M."/>
            <person name="Pandolfi V."/>
            <person name="Bustamante F.O."/>
            <person name="Brasileiro-Vidal A.C."/>
            <person name="Benko-Iseppon A.M."/>
        </authorList>
    </citation>
    <scope>NUCLEOTIDE SEQUENCE [LARGE SCALE GENOMIC DNA]</scope>
    <source>
        <tissue evidence="2">Leaves</tissue>
    </source>
</reference>
<accession>A0ABU6SJP5</accession>
<dbReference type="EMBL" id="JASCZI010060864">
    <property type="protein sequence ID" value="MED6136467.1"/>
    <property type="molecule type" value="Genomic_DNA"/>
</dbReference>
<evidence type="ECO:0000313" key="2">
    <source>
        <dbReference type="EMBL" id="MED6136467.1"/>
    </source>
</evidence>
<feature type="non-terminal residue" evidence="2">
    <location>
        <position position="91"/>
    </location>
</feature>
<keyword evidence="1" id="KW-1133">Transmembrane helix</keyword>
<proteinExistence type="predicted"/>
<keyword evidence="3" id="KW-1185">Reference proteome</keyword>
<feature type="transmembrane region" description="Helical" evidence="1">
    <location>
        <begin position="32"/>
        <end position="57"/>
    </location>
</feature>
<dbReference type="PANTHER" id="PTHR11206">
    <property type="entry name" value="MULTIDRUG RESISTANCE PROTEIN"/>
    <property type="match status" value="1"/>
</dbReference>
<feature type="transmembrane region" description="Helical" evidence="1">
    <location>
        <begin position="63"/>
        <end position="89"/>
    </location>
</feature>
<gene>
    <name evidence="2" type="primary">DTX14_2</name>
    <name evidence="2" type="ORF">PIB30_056324</name>
</gene>
<sequence length="91" mass="10229">MSMEEPLLAPKEIELQKRRVTWNTFFQELKSIFIIAGPMIAIVAFQYLLQVLSIMMVGHLGELYLSATSLAFSLAIVTGFSLLVNSLLFSF</sequence>
<comment type="caution">
    <text evidence="2">The sequence shown here is derived from an EMBL/GenBank/DDBJ whole genome shotgun (WGS) entry which is preliminary data.</text>
</comment>
<keyword evidence="1" id="KW-0472">Membrane</keyword>
<evidence type="ECO:0000313" key="3">
    <source>
        <dbReference type="Proteomes" id="UP001341840"/>
    </source>
</evidence>